<dbReference type="SMART" id="SM00382">
    <property type="entry name" value="AAA"/>
    <property type="match status" value="1"/>
</dbReference>
<dbReference type="InterPro" id="IPR003593">
    <property type="entry name" value="AAA+_ATPase"/>
</dbReference>
<comment type="similarity">
    <text evidence="1">Belongs to the CDC6/cdc18 family.</text>
</comment>
<dbReference type="InterPro" id="IPR050311">
    <property type="entry name" value="ORC1/CDC6"/>
</dbReference>
<feature type="region of interest" description="Disordered" evidence="3">
    <location>
        <begin position="429"/>
        <end position="451"/>
    </location>
</feature>
<dbReference type="GO" id="GO:0016887">
    <property type="term" value="F:ATP hydrolysis activity"/>
    <property type="evidence" value="ECO:0007669"/>
    <property type="project" value="InterPro"/>
</dbReference>
<dbReference type="OrthoDB" id="1926878at2759"/>
<proteinExistence type="inferred from homology"/>
<dbReference type="InterPro" id="IPR049945">
    <property type="entry name" value="AAA_22"/>
</dbReference>
<feature type="compositionally biased region" description="Polar residues" evidence="3">
    <location>
        <begin position="1"/>
        <end position="10"/>
    </location>
</feature>
<keyword evidence="6" id="KW-1185">Reference proteome</keyword>
<evidence type="ECO:0000313" key="5">
    <source>
        <dbReference type="EMBL" id="RXW23496.1"/>
    </source>
</evidence>
<feature type="compositionally biased region" description="Basic and acidic residues" evidence="3">
    <location>
        <begin position="54"/>
        <end position="66"/>
    </location>
</feature>
<feature type="domain" description="AAA+ ATPase" evidence="4">
    <location>
        <begin position="182"/>
        <end position="325"/>
    </location>
</feature>
<protein>
    <recommendedName>
        <fullName evidence="4">AAA+ ATPase domain-containing protein</fullName>
    </recommendedName>
</protein>
<keyword evidence="2" id="KW-0235">DNA replication</keyword>
<comment type="caution">
    <text evidence="5">The sequence shown here is derived from an EMBL/GenBank/DDBJ whole genome shotgun (WGS) entry which is preliminary data.</text>
</comment>
<dbReference type="GO" id="GO:0006270">
    <property type="term" value="P:DNA replication initiation"/>
    <property type="evidence" value="ECO:0007669"/>
    <property type="project" value="TreeGrafter"/>
</dbReference>
<dbReference type="GO" id="GO:0003688">
    <property type="term" value="F:DNA replication origin binding"/>
    <property type="evidence" value="ECO:0007669"/>
    <property type="project" value="TreeGrafter"/>
</dbReference>
<sequence length="674" mass="71510">MSSTRVTRSSVLGKRGHQQDDAPTPKGVQQLQTPEPTPNPKRAKTSTVTVLDGEGNKENIPPHRLEAVNADSLPTSARATRALKRTVTQPAMTAAERPGPRRRASASSVCPSTPTKEIASLSITPPPTPPTLLLPLHARVKSLLRATCNDADATVAGREAERDIISKFLQSFVCDEAMQEDGPAALFISGSPGTGKTALVNAINRELTKENASTAVVFVNCMTVKTLDALWDRLIEELRSIRGAAGRSKKEKGLASVVKLLDSCNRKLILVLDELDHVASNPQSLAALFSLSDKTSSALRLVGIANTHTLTANSTCSSVDLSNVQTLHFAPYTPVQLQAIIRTRLVDLYGESESSPTESNDIKKLLPNPSLVLLTKRIANLTGDVRSIFEVLRGAIDLAVTAKNQSTSNPLEATIPSVTPQHILGALKAHSPAASKPSNASSTTPTASSSNSEIINKIQNLGLQSRIVLLALLLASKRIEAGLNLTSTNLLASPKKPHASPMKRSSSAPSPSTLNAAVGIDTQQLYAFYTTTLERQETFDPVSRSDFGDLLNILEGVGLVQLSSSLLSTPSPTKVKRAFGRQASFGAGLGRNGAGTVGEVRLVEGVWTEEVLRGLGISESAPANADGGDLQNEEVKALWVAESNKISKDVKNLALARASSDKERTLGFADASED</sequence>
<evidence type="ECO:0000256" key="3">
    <source>
        <dbReference type="SAM" id="MobiDB-lite"/>
    </source>
</evidence>
<dbReference type="CDD" id="cd00009">
    <property type="entry name" value="AAA"/>
    <property type="match status" value="1"/>
</dbReference>
<dbReference type="AlphaFoldDB" id="A0A4Q2DUT4"/>
<evidence type="ECO:0000313" key="6">
    <source>
        <dbReference type="Proteomes" id="UP000290288"/>
    </source>
</evidence>
<evidence type="ECO:0000259" key="4">
    <source>
        <dbReference type="SMART" id="SM00382"/>
    </source>
</evidence>
<dbReference type="Gene3D" id="1.10.8.60">
    <property type="match status" value="1"/>
</dbReference>
<reference evidence="5 6" key="1">
    <citation type="submission" date="2019-01" db="EMBL/GenBank/DDBJ databases">
        <title>Draft genome sequence of Psathyrella aberdarensis IHI B618.</title>
        <authorList>
            <person name="Buettner E."/>
            <person name="Kellner H."/>
        </authorList>
    </citation>
    <scope>NUCLEOTIDE SEQUENCE [LARGE SCALE GENOMIC DNA]</scope>
    <source>
        <strain evidence="5 6">IHI B618</strain>
    </source>
</reference>
<dbReference type="PANTHER" id="PTHR10763">
    <property type="entry name" value="CELL DIVISION CONTROL PROTEIN 6-RELATED"/>
    <property type="match status" value="1"/>
</dbReference>
<gene>
    <name evidence="5" type="ORF">EST38_g2336</name>
</gene>
<dbReference type="GO" id="GO:0033314">
    <property type="term" value="P:mitotic DNA replication checkpoint signaling"/>
    <property type="evidence" value="ECO:0007669"/>
    <property type="project" value="TreeGrafter"/>
</dbReference>
<feature type="region of interest" description="Disordered" evidence="3">
    <location>
        <begin position="492"/>
        <end position="513"/>
    </location>
</feature>
<evidence type="ECO:0000256" key="1">
    <source>
        <dbReference type="ARBA" id="ARBA00006184"/>
    </source>
</evidence>
<dbReference type="Gene3D" id="3.40.50.300">
    <property type="entry name" value="P-loop containing nucleotide triphosphate hydrolases"/>
    <property type="match status" value="1"/>
</dbReference>
<dbReference type="InterPro" id="IPR027417">
    <property type="entry name" value="P-loop_NTPase"/>
</dbReference>
<feature type="compositionally biased region" description="Polar residues" evidence="3">
    <location>
        <begin position="503"/>
        <end position="513"/>
    </location>
</feature>
<dbReference type="Proteomes" id="UP000290288">
    <property type="component" value="Unassembled WGS sequence"/>
</dbReference>
<feature type="region of interest" description="Disordered" evidence="3">
    <location>
        <begin position="88"/>
        <end position="126"/>
    </location>
</feature>
<dbReference type="EMBL" id="SDEE01000040">
    <property type="protein sequence ID" value="RXW23496.1"/>
    <property type="molecule type" value="Genomic_DNA"/>
</dbReference>
<feature type="region of interest" description="Disordered" evidence="3">
    <location>
        <begin position="1"/>
        <end position="75"/>
    </location>
</feature>
<dbReference type="PANTHER" id="PTHR10763:SF26">
    <property type="entry name" value="CELL DIVISION CONTROL PROTEIN 6 HOMOLOG"/>
    <property type="match status" value="1"/>
</dbReference>
<dbReference type="GO" id="GO:0005634">
    <property type="term" value="C:nucleus"/>
    <property type="evidence" value="ECO:0007669"/>
    <property type="project" value="TreeGrafter"/>
</dbReference>
<name>A0A4Q2DUT4_9AGAR</name>
<accession>A0A4Q2DUT4</accession>
<evidence type="ECO:0000256" key="2">
    <source>
        <dbReference type="ARBA" id="ARBA00022705"/>
    </source>
</evidence>
<dbReference type="SUPFAM" id="SSF52540">
    <property type="entry name" value="P-loop containing nucleoside triphosphate hydrolases"/>
    <property type="match status" value="1"/>
</dbReference>
<feature type="compositionally biased region" description="Low complexity" evidence="3">
    <location>
        <begin position="431"/>
        <end position="451"/>
    </location>
</feature>
<organism evidence="5 6">
    <name type="scientific">Candolleomyces aberdarensis</name>
    <dbReference type="NCBI Taxonomy" id="2316362"/>
    <lineage>
        <taxon>Eukaryota</taxon>
        <taxon>Fungi</taxon>
        <taxon>Dikarya</taxon>
        <taxon>Basidiomycota</taxon>
        <taxon>Agaricomycotina</taxon>
        <taxon>Agaricomycetes</taxon>
        <taxon>Agaricomycetidae</taxon>
        <taxon>Agaricales</taxon>
        <taxon>Agaricineae</taxon>
        <taxon>Psathyrellaceae</taxon>
        <taxon>Candolleomyces</taxon>
    </lineage>
</organism>
<dbReference type="STRING" id="2316362.A0A4Q2DUT4"/>
<dbReference type="Pfam" id="PF13401">
    <property type="entry name" value="AAA_22"/>
    <property type="match status" value="1"/>
</dbReference>